<dbReference type="EMBL" id="JAGHQL010000197">
    <property type="protein sequence ID" value="KAH0536549.1"/>
    <property type="molecule type" value="Genomic_DNA"/>
</dbReference>
<feature type="compositionally biased region" description="Polar residues" evidence="2">
    <location>
        <begin position="293"/>
        <end position="304"/>
    </location>
</feature>
<dbReference type="Gene3D" id="3.40.50.300">
    <property type="entry name" value="P-loop containing nucleotide triphosphate hydrolases"/>
    <property type="match status" value="1"/>
</dbReference>
<dbReference type="OrthoDB" id="1658288at2759"/>
<dbReference type="InterPro" id="IPR002182">
    <property type="entry name" value="NB-ARC"/>
</dbReference>
<dbReference type="SUPFAM" id="SSF48452">
    <property type="entry name" value="TPR-like"/>
    <property type="match status" value="3"/>
</dbReference>
<dbReference type="InterPro" id="IPR029058">
    <property type="entry name" value="AB_hydrolase_fold"/>
</dbReference>
<dbReference type="PRINTS" id="PR00381">
    <property type="entry name" value="KINESINLIGHT"/>
</dbReference>
<dbReference type="InterPro" id="IPR027417">
    <property type="entry name" value="P-loop_NTPase"/>
</dbReference>
<comment type="caution">
    <text evidence="4">The sequence shown here is derived from an EMBL/GenBank/DDBJ whole genome shotgun (WGS) entry which is preliminary data.</text>
</comment>
<dbReference type="PANTHER" id="PTHR46082:SF6">
    <property type="entry name" value="AAA+ ATPASE DOMAIN-CONTAINING PROTEIN-RELATED"/>
    <property type="match status" value="1"/>
</dbReference>
<sequence length="1359" mass="152618">MSLFSKLRSRERGKDRVRIPEPFRDNGGSSMEVNGTSIVAVHGLGGDWERTWTDENGKLWLRDFLPSQLPSSRIMSYGYNSATAFSKATTDITDEAGMLLDRLSGERLNQQERTRPIIFVAHSLGGIVVKKASALILAHERSRHYADILGSVRGCVFLGVPHRGSDAAYWGTFAANLLKLAKPGININTKFLEALQRNSAVFAEISQQFVERGASLQIRTFYETEKLRSLLIVDRESARLGLPNELAVGIAGANHRTMCKYSSAASQKYLPVRRALESMVDLDFNSTISRSPALNTEGQCTKSSGDTREPNPSPPALVVIPFGVAGGFVGREDEMKEMERKLSDPNSNRCLALWGLGGVGKSRIALEYASRYRTKWPQDSVYWVHASNHRRVEQSYREIAKAACLQGTEDPKANILWLVKNWLRSKEAGRWLMVIDNADDPEVFFSDIRYVSEEASTTISGEKTVFDYVPQTPNGSVIYTTRNKAMGIKLTGIGSLVSIDTMSPSEAGTLLNSKLDGEAPNREEDVNQLLKELDYLPLAACQAAAFIRETSQTVSQYLQAYCESDLDKIELLNHEFRDLVRDPGASNAVLKTWMLSFNQIRRDDPRAADLMSVMSFFDRQRIPRYLLLKRSESAVRFAKALGTLKAFSFITSNQNDTMFDIHRLVHISTRNWLCLNHEQGKWAVQALILLSNHFPTGTREDWDICAELLPHAEATLRYDYPTDPNDNYRASLLHSVAGHLFEKGQYQEARRKASGGLTHREKTLGREHPETLKSMSLSAVVLQALGEYGAAEELIRRVLQTREKILGKDHPGTLESAHNLGLVFQSQGKYEVAEEMYRRALEARERVLGKDHPDTLWGVNSLATVLHGQGKRKVAEEMYQRTLEAREKVLGKDHRDTLMSVNNLATVLQDQGKYEVAEEMYRRALEARERVLGKDHPDTLWSVNSLATVLQGQGKYEVAEEMYRRALEVREKVLGRDHPDTLLGINNLASVLHDQGKHEVAEEMYRRALEARERVLGKDHPDTLWSVNSLATVLQGQGKYEVAEEMYRRALEVREKVLGRDHPDTLLGINNLASVLHDQGKHEVAEEMYRRALEARERVLGKDHPDTLWSVNSLATVLHGQGKHKVAEEMYRRALEARERVLGKDHPDALRSMNSLATMLQGQGKYNVAEEMLQRVLEARGKVLGEDHPDTLVSADNLGTVFLDQGKYEAAEDMHRRALRGCEKVLGDGHPNTSYTAFHLAFLLHNQKRYLEAFALYERAILGLQEALGPTHSDTLSCSGHYSDLLQEMRGLNLPYPPTDLSNLTDALHTRCSNSPPSATDYGNTQQDPTRKIPITSSSDLPDSTPTEATPQPRKTRTM</sequence>
<organism evidence="4 5">
    <name type="scientific">Glutinoglossum americanum</name>
    <dbReference type="NCBI Taxonomy" id="1670608"/>
    <lineage>
        <taxon>Eukaryota</taxon>
        <taxon>Fungi</taxon>
        <taxon>Dikarya</taxon>
        <taxon>Ascomycota</taxon>
        <taxon>Pezizomycotina</taxon>
        <taxon>Geoglossomycetes</taxon>
        <taxon>Geoglossales</taxon>
        <taxon>Geoglossaceae</taxon>
        <taxon>Glutinoglossum</taxon>
    </lineage>
</organism>
<dbReference type="Proteomes" id="UP000698800">
    <property type="component" value="Unassembled WGS sequence"/>
</dbReference>
<feature type="compositionally biased region" description="Polar residues" evidence="2">
    <location>
        <begin position="1305"/>
        <end position="1328"/>
    </location>
</feature>
<dbReference type="Pfam" id="PF13424">
    <property type="entry name" value="TPR_12"/>
    <property type="match status" value="5"/>
</dbReference>
<feature type="region of interest" description="Disordered" evidence="2">
    <location>
        <begin position="1305"/>
        <end position="1359"/>
    </location>
</feature>
<dbReference type="Pfam" id="PF13374">
    <property type="entry name" value="TPR_10"/>
    <property type="match status" value="2"/>
</dbReference>
<dbReference type="Pfam" id="PF00931">
    <property type="entry name" value="NB-ARC"/>
    <property type="match status" value="1"/>
</dbReference>
<evidence type="ECO:0000313" key="4">
    <source>
        <dbReference type="EMBL" id="KAH0536549.1"/>
    </source>
</evidence>
<accession>A0A9P8HSD0</accession>
<feature type="compositionally biased region" description="Basic and acidic residues" evidence="2">
    <location>
        <begin position="8"/>
        <end position="24"/>
    </location>
</feature>
<dbReference type="GO" id="GO:0043531">
    <property type="term" value="F:ADP binding"/>
    <property type="evidence" value="ECO:0007669"/>
    <property type="project" value="InterPro"/>
</dbReference>
<feature type="repeat" description="TPR" evidence="1">
    <location>
        <begin position="814"/>
        <end position="847"/>
    </location>
</feature>
<dbReference type="InterPro" id="IPR011990">
    <property type="entry name" value="TPR-like_helical_dom_sf"/>
</dbReference>
<evidence type="ECO:0000256" key="2">
    <source>
        <dbReference type="SAM" id="MobiDB-lite"/>
    </source>
</evidence>
<feature type="region of interest" description="Disordered" evidence="2">
    <location>
        <begin position="1"/>
        <end position="30"/>
    </location>
</feature>
<protein>
    <recommendedName>
        <fullName evidence="3">NB-ARC domain-containing protein</fullName>
    </recommendedName>
</protein>
<proteinExistence type="predicted"/>
<dbReference type="SMART" id="SM00028">
    <property type="entry name" value="TPR"/>
    <property type="match status" value="11"/>
</dbReference>
<dbReference type="PANTHER" id="PTHR46082">
    <property type="entry name" value="ATP/GTP-BINDING PROTEIN-RELATED"/>
    <property type="match status" value="1"/>
</dbReference>
<keyword evidence="5" id="KW-1185">Reference proteome</keyword>
<evidence type="ECO:0000313" key="5">
    <source>
        <dbReference type="Proteomes" id="UP000698800"/>
    </source>
</evidence>
<name>A0A9P8HSD0_9PEZI</name>
<feature type="compositionally biased region" description="Low complexity" evidence="2">
    <location>
        <begin position="1333"/>
        <end position="1347"/>
    </location>
</feature>
<dbReference type="SUPFAM" id="SSF53474">
    <property type="entry name" value="alpha/beta-Hydrolases"/>
    <property type="match status" value="1"/>
</dbReference>
<gene>
    <name evidence="4" type="ORF">FGG08_006579</name>
</gene>
<dbReference type="InterPro" id="IPR053137">
    <property type="entry name" value="NLR-like"/>
</dbReference>
<keyword evidence="1" id="KW-0802">TPR repeat</keyword>
<reference evidence="4" key="1">
    <citation type="submission" date="2021-03" db="EMBL/GenBank/DDBJ databases">
        <title>Comparative genomics and phylogenomic investigation of the class Geoglossomycetes provide insights into ecological specialization and systematics.</title>
        <authorList>
            <person name="Melie T."/>
            <person name="Pirro S."/>
            <person name="Miller A.N."/>
            <person name="Quandt A."/>
        </authorList>
    </citation>
    <scope>NUCLEOTIDE SEQUENCE</scope>
    <source>
        <strain evidence="4">GBOQ0MN5Z8</strain>
    </source>
</reference>
<dbReference type="Gene3D" id="1.25.40.10">
    <property type="entry name" value="Tetratricopeptide repeat domain"/>
    <property type="match status" value="4"/>
</dbReference>
<dbReference type="Gene3D" id="3.40.50.1820">
    <property type="entry name" value="alpha/beta hydrolase"/>
    <property type="match status" value="1"/>
</dbReference>
<dbReference type="SUPFAM" id="SSF52540">
    <property type="entry name" value="P-loop containing nucleoside triphosphate hydrolases"/>
    <property type="match status" value="1"/>
</dbReference>
<dbReference type="NCBIfam" id="NF040586">
    <property type="entry name" value="FxSxx_TPR"/>
    <property type="match status" value="1"/>
</dbReference>
<dbReference type="PROSITE" id="PS50005">
    <property type="entry name" value="TPR"/>
    <property type="match status" value="1"/>
</dbReference>
<feature type="region of interest" description="Disordered" evidence="2">
    <location>
        <begin position="293"/>
        <end position="315"/>
    </location>
</feature>
<evidence type="ECO:0000259" key="3">
    <source>
        <dbReference type="Pfam" id="PF00931"/>
    </source>
</evidence>
<dbReference type="InterPro" id="IPR019734">
    <property type="entry name" value="TPR_rpt"/>
</dbReference>
<feature type="domain" description="NB-ARC" evidence="3">
    <location>
        <begin position="332"/>
        <end position="440"/>
    </location>
</feature>
<evidence type="ECO:0000256" key="1">
    <source>
        <dbReference type="PROSITE-ProRule" id="PRU00339"/>
    </source>
</evidence>